<feature type="transmembrane region" description="Helical" evidence="6">
    <location>
        <begin position="143"/>
        <end position="161"/>
    </location>
</feature>
<evidence type="ECO:0000256" key="7">
    <source>
        <dbReference type="SAM" id="MobiDB-lite"/>
    </source>
</evidence>
<evidence type="ECO:0000313" key="10">
    <source>
        <dbReference type="Proteomes" id="UP000076632"/>
    </source>
</evidence>
<keyword evidence="4 6" id="KW-1133">Transmembrane helix</keyword>
<evidence type="ECO:0000256" key="5">
    <source>
        <dbReference type="ARBA" id="ARBA00023136"/>
    </source>
</evidence>
<dbReference type="OMA" id="TGLMKQY"/>
<feature type="transmembrane region" description="Helical" evidence="6">
    <location>
        <begin position="167"/>
        <end position="189"/>
    </location>
</feature>
<evidence type="ECO:0000256" key="1">
    <source>
        <dbReference type="ARBA" id="ARBA00004477"/>
    </source>
</evidence>
<evidence type="ECO:0000256" key="6">
    <source>
        <dbReference type="RuleBase" id="RU363132"/>
    </source>
</evidence>
<feature type="compositionally biased region" description="Polar residues" evidence="7">
    <location>
        <begin position="75"/>
        <end position="84"/>
    </location>
</feature>
<evidence type="ECO:0000256" key="3">
    <source>
        <dbReference type="ARBA" id="ARBA00022824"/>
    </source>
</evidence>
<feature type="region of interest" description="Disordered" evidence="7">
    <location>
        <begin position="1"/>
        <end position="84"/>
    </location>
</feature>
<dbReference type="PROSITE" id="PS50845">
    <property type="entry name" value="RETICULON"/>
    <property type="match status" value="1"/>
</dbReference>
<evidence type="ECO:0000259" key="8">
    <source>
        <dbReference type="PROSITE" id="PS50845"/>
    </source>
</evidence>
<dbReference type="EMBL" id="KV407455">
    <property type="protein sequence ID" value="KZF25191.1"/>
    <property type="molecule type" value="Genomic_DNA"/>
</dbReference>
<dbReference type="Pfam" id="PF02453">
    <property type="entry name" value="Reticulon"/>
    <property type="match status" value="1"/>
</dbReference>
<evidence type="ECO:0000256" key="4">
    <source>
        <dbReference type="ARBA" id="ARBA00022989"/>
    </source>
</evidence>
<comment type="subcellular location">
    <subcellularLocation>
        <location evidence="1 6">Endoplasmic reticulum membrane</location>
        <topology evidence="1 6">Multi-pass membrane protein</topology>
    </subcellularLocation>
</comment>
<dbReference type="STRING" id="1328760.A0A165IPH2"/>
<feature type="region of interest" description="Disordered" evidence="7">
    <location>
        <begin position="343"/>
        <end position="398"/>
    </location>
</feature>
<keyword evidence="3 6" id="KW-0256">Endoplasmic reticulum</keyword>
<sequence>MTDAAPQIPTPHFESPSDVTYPSTEPVPKDTPSSNAAAVKESVVGSTQSALNSVQEHPYTKGALDAINDGRNNRSHTLPPTNLTSVTAPVTQSVKNESAKTSADLRNLANSRTRPDEPAVTGQPLTHYHSMFYSLLSWEHPRATAISFASTVLLIFAARYFPLGRYVFKILYVTLGAAATAEIVGKLVFTNGLASQLRPRKYYTISQESFDRVVEDVQELVNFFVIEFQRILFAENVKYTVTAFFSSLVSYWLIKVLPFWGLALLATTIFYLGPLVYITNRELIDGHIQHASDIVGAQATQFRDLAGHHTAQATETLRGYAGEYTNKAQQYIGSARGKSASPVASPAPKAAAASTPVKSEPVSYTSSDFPAAPNQEPTPIAAEFTSPTKSEAEPVPAI</sequence>
<dbReference type="OrthoDB" id="567788at2759"/>
<dbReference type="GO" id="GO:0005789">
    <property type="term" value="C:endoplasmic reticulum membrane"/>
    <property type="evidence" value="ECO:0007669"/>
    <property type="project" value="UniProtKB-SubCell"/>
</dbReference>
<evidence type="ECO:0000313" key="9">
    <source>
        <dbReference type="EMBL" id="KZF25191.1"/>
    </source>
</evidence>
<reference evidence="9 10" key="1">
    <citation type="journal article" date="2016" name="Fungal Biol.">
        <title>The genome of Xylona heveae provides a window into fungal endophytism.</title>
        <authorList>
            <person name="Gazis R."/>
            <person name="Kuo A."/>
            <person name="Riley R."/>
            <person name="LaButti K."/>
            <person name="Lipzen A."/>
            <person name="Lin J."/>
            <person name="Amirebrahimi M."/>
            <person name="Hesse C.N."/>
            <person name="Spatafora J.W."/>
            <person name="Henrissat B."/>
            <person name="Hainaut M."/>
            <person name="Grigoriev I.V."/>
            <person name="Hibbett D.S."/>
        </authorList>
    </citation>
    <scope>NUCLEOTIDE SEQUENCE [LARGE SCALE GENOMIC DNA]</scope>
    <source>
        <strain evidence="9 10">TC161</strain>
    </source>
</reference>
<proteinExistence type="predicted"/>
<dbReference type="InParanoid" id="A0A165IPH2"/>
<feature type="transmembrane region" description="Helical" evidence="6">
    <location>
        <begin position="260"/>
        <end position="278"/>
    </location>
</feature>
<name>A0A165IPH2_XYLHT</name>
<feature type="compositionally biased region" description="Low complexity" evidence="7">
    <location>
        <begin position="343"/>
        <end position="359"/>
    </location>
</feature>
<accession>A0A165IPH2</accession>
<dbReference type="InterPro" id="IPR003388">
    <property type="entry name" value="Reticulon"/>
</dbReference>
<dbReference type="RefSeq" id="XP_018190746.1">
    <property type="nucleotide sequence ID" value="XM_018334745.1"/>
</dbReference>
<dbReference type="GeneID" id="28899882"/>
<keyword evidence="5 6" id="KW-0472">Membrane</keyword>
<protein>
    <recommendedName>
        <fullName evidence="6">Reticulon-like protein</fullName>
    </recommendedName>
</protein>
<evidence type="ECO:0000256" key="2">
    <source>
        <dbReference type="ARBA" id="ARBA00022692"/>
    </source>
</evidence>
<feature type="domain" description="Reticulon" evidence="8">
    <location>
        <begin position="132"/>
        <end position="351"/>
    </location>
</feature>
<dbReference type="Proteomes" id="UP000076632">
    <property type="component" value="Unassembled WGS sequence"/>
</dbReference>
<keyword evidence="10" id="KW-1185">Reference proteome</keyword>
<feature type="compositionally biased region" description="Polar residues" evidence="7">
    <location>
        <begin position="44"/>
        <end position="55"/>
    </location>
</feature>
<organism evidence="9 10">
    <name type="scientific">Xylona heveae (strain CBS 132557 / TC161)</name>
    <dbReference type="NCBI Taxonomy" id="1328760"/>
    <lineage>
        <taxon>Eukaryota</taxon>
        <taxon>Fungi</taxon>
        <taxon>Dikarya</taxon>
        <taxon>Ascomycota</taxon>
        <taxon>Pezizomycotina</taxon>
        <taxon>Xylonomycetes</taxon>
        <taxon>Xylonales</taxon>
        <taxon>Xylonaceae</taxon>
        <taxon>Xylona</taxon>
    </lineage>
</organism>
<dbReference type="AlphaFoldDB" id="A0A165IPH2"/>
<gene>
    <name evidence="9" type="ORF">L228DRAFT_265666</name>
</gene>
<keyword evidence="2 6" id="KW-0812">Transmembrane</keyword>